<evidence type="ECO:0000256" key="7">
    <source>
        <dbReference type="ARBA" id="ARBA00023315"/>
    </source>
</evidence>
<keyword evidence="6" id="KW-0511">Multifunctional enzyme</keyword>
<dbReference type="InterPro" id="IPR016117">
    <property type="entry name" value="ArgJ-like_dom_sf"/>
</dbReference>
<keyword evidence="4" id="KW-0808">Transferase</keyword>
<evidence type="ECO:0000256" key="4">
    <source>
        <dbReference type="ARBA" id="ARBA00022679"/>
    </source>
</evidence>
<dbReference type="SUPFAM" id="SSF56266">
    <property type="entry name" value="DmpA/ArgJ-like"/>
    <property type="match status" value="1"/>
</dbReference>
<name>A0A397G8Q5_9GLOM</name>
<dbReference type="GO" id="GO:0004042">
    <property type="term" value="F:L-glutamate N-acetyltransferase activity"/>
    <property type="evidence" value="ECO:0007669"/>
    <property type="project" value="TreeGrafter"/>
</dbReference>
<keyword evidence="5" id="KW-0068">Autocatalytic cleavage</keyword>
<comment type="similarity">
    <text evidence="1">Belongs to the ArgJ family.</text>
</comment>
<dbReference type="Proteomes" id="UP000266861">
    <property type="component" value="Unassembled WGS sequence"/>
</dbReference>
<evidence type="ECO:0000256" key="3">
    <source>
        <dbReference type="ARBA" id="ARBA00022605"/>
    </source>
</evidence>
<keyword evidence="7" id="KW-0012">Acyltransferase</keyword>
<proteinExistence type="inferred from homology"/>
<evidence type="ECO:0000256" key="6">
    <source>
        <dbReference type="ARBA" id="ARBA00023268"/>
    </source>
</evidence>
<dbReference type="GO" id="GO:0006526">
    <property type="term" value="P:L-arginine biosynthetic process"/>
    <property type="evidence" value="ECO:0007669"/>
    <property type="project" value="UniProtKB-KW"/>
</dbReference>
<evidence type="ECO:0000256" key="2">
    <source>
        <dbReference type="ARBA" id="ARBA00022571"/>
    </source>
</evidence>
<evidence type="ECO:0000256" key="1">
    <source>
        <dbReference type="ARBA" id="ARBA00006774"/>
    </source>
</evidence>
<reference evidence="8 9" key="1">
    <citation type="submission" date="2018-08" db="EMBL/GenBank/DDBJ databases">
        <title>Genome and evolution of the arbuscular mycorrhizal fungus Diversispora epigaea (formerly Glomus versiforme) and its bacterial endosymbionts.</title>
        <authorList>
            <person name="Sun X."/>
            <person name="Fei Z."/>
            <person name="Harrison M."/>
        </authorList>
    </citation>
    <scope>NUCLEOTIDE SEQUENCE [LARGE SCALE GENOMIC DNA]</scope>
    <source>
        <strain evidence="8 9">IT104</strain>
    </source>
</reference>
<keyword evidence="3" id="KW-0028">Amino-acid biosynthesis</keyword>
<evidence type="ECO:0000313" key="8">
    <source>
        <dbReference type="EMBL" id="RHZ45293.1"/>
    </source>
</evidence>
<keyword evidence="2" id="KW-0055">Arginine biosynthesis</keyword>
<protein>
    <submittedName>
        <fullName evidence="8">Uncharacterized protein</fullName>
    </submittedName>
</protein>
<evidence type="ECO:0000313" key="9">
    <source>
        <dbReference type="Proteomes" id="UP000266861"/>
    </source>
</evidence>
<dbReference type="GO" id="GO:0006592">
    <property type="term" value="P:ornithine biosynthetic process"/>
    <property type="evidence" value="ECO:0007669"/>
    <property type="project" value="TreeGrafter"/>
</dbReference>
<accession>A0A397G8Q5</accession>
<gene>
    <name evidence="8" type="ORF">Glove_682g31</name>
</gene>
<keyword evidence="9" id="KW-1185">Reference proteome</keyword>
<dbReference type="OrthoDB" id="4199794at2759"/>
<dbReference type="EMBL" id="PQFF01000551">
    <property type="protein sequence ID" value="RHZ45293.1"/>
    <property type="molecule type" value="Genomic_DNA"/>
</dbReference>
<evidence type="ECO:0000256" key="5">
    <source>
        <dbReference type="ARBA" id="ARBA00022813"/>
    </source>
</evidence>
<dbReference type="STRING" id="1348612.A0A397G8Q5"/>
<dbReference type="InterPro" id="IPR042195">
    <property type="entry name" value="ArgJ_beta_C"/>
</dbReference>
<organism evidence="8 9">
    <name type="scientific">Diversispora epigaea</name>
    <dbReference type="NCBI Taxonomy" id="1348612"/>
    <lineage>
        <taxon>Eukaryota</taxon>
        <taxon>Fungi</taxon>
        <taxon>Fungi incertae sedis</taxon>
        <taxon>Mucoromycota</taxon>
        <taxon>Glomeromycotina</taxon>
        <taxon>Glomeromycetes</taxon>
        <taxon>Diversisporales</taxon>
        <taxon>Diversisporaceae</taxon>
        <taxon>Diversispora</taxon>
    </lineage>
</organism>
<dbReference type="PANTHER" id="PTHR23100:SF0">
    <property type="entry name" value="ARGININE BIOSYNTHESIS BIFUNCTIONAL PROTEIN ARGJ, MITOCHONDRIAL"/>
    <property type="match status" value="1"/>
</dbReference>
<dbReference type="InterPro" id="IPR002813">
    <property type="entry name" value="Arg_biosynth_ArgJ"/>
</dbReference>
<sequence>MAKAELTRESSNYIKILLIKLLMIARALEILKMEELEIRVELGIGNEEAKMWTCDFSYDYIKINADYRT</sequence>
<dbReference type="AlphaFoldDB" id="A0A397G8Q5"/>
<dbReference type="Pfam" id="PF01960">
    <property type="entry name" value="ArgJ"/>
    <property type="match status" value="1"/>
</dbReference>
<dbReference type="Gene3D" id="3.10.20.340">
    <property type="entry name" value="ArgJ beta chain, C-terminal domain"/>
    <property type="match status" value="1"/>
</dbReference>
<dbReference type="GO" id="GO:0004358">
    <property type="term" value="F:L-glutamate N-acetyltransferase activity, acting on acetyl-L-ornithine as donor"/>
    <property type="evidence" value="ECO:0007669"/>
    <property type="project" value="InterPro"/>
</dbReference>
<comment type="caution">
    <text evidence="8">The sequence shown here is derived from an EMBL/GenBank/DDBJ whole genome shotgun (WGS) entry which is preliminary data.</text>
</comment>
<dbReference type="PANTHER" id="PTHR23100">
    <property type="entry name" value="ARGININE BIOSYNTHESIS BIFUNCTIONAL PROTEIN ARGJ"/>
    <property type="match status" value="1"/>
</dbReference>